<evidence type="ECO:0000256" key="2">
    <source>
        <dbReference type="ARBA" id="ARBA00022679"/>
    </source>
</evidence>
<evidence type="ECO:0000256" key="4">
    <source>
        <dbReference type="ARBA" id="ARBA00022705"/>
    </source>
</evidence>
<gene>
    <name evidence="9" type="primary">holA</name>
    <name evidence="9" type="ORF">AADG42_07175</name>
</gene>
<name>A0ABZ3FQQ6_9ACTN</name>
<feature type="domain" description="DNA polymerase III delta subunit-like C-terminal" evidence="8">
    <location>
        <begin position="201"/>
        <end position="316"/>
    </location>
</feature>
<comment type="catalytic activity">
    <reaction evidence="7">
        <text>DNA(n) + a 2'-deoxyribonucleoside 5'-triphosphate = DNA(n+1) + diphosphate</text>
        <dbReference type="Rhea" id="RHEA:22508"/>
        <dbReference type="Rhea" id="RHEA-COMP:17339"/>
        <dbReference type="Rhea" id="RHEA-COMP:17340"/>
        <dbReference type="ChEBI" id="CHEBI:33019"/>
        <dbReference type="ChEBI" id="CHEBI:61560"/>
        <dbReference type="ChEBI" id="CHEBI:173112"/>
        <dbReference type="EC" id="2.7.7.7"/>
    </reaction>
</comment>
<dbReference type="PANTHER" id="PTHR34388:SF1">
    <property type="entry name" value="DNA POLYMERASE III SUBUNIT DELTA"/>
    <property type="match status" value="1"/>
</dbReference>
<dbReference type="SUPFAM" id="SSF48019">
    <property type="entry name" value="post-AAA+ oligomerization domain-like"/>
    <property type="match status" value="1"/>
</dbReference>
<reference evidence="9 10" key="1">
    <citation type="submission" date="2024-04" db="EMBL/GenBank/DDBJ databases">
        <title>Isolation of an actinomycete strain from pig manure.</title>
        <authorList>
            <person name="Gong T."/>
            <person name="Yu Z."/>
            <person name="An M."/>
            <person name="Wei C."/>
            <person name="Yang W."/>
            <person name="Liu L."/>
        </authorList>
    </citation>
    <scope>NUCLEOTIDE SEQUENCE [LARGE SCALE GENOMIC DNA]</scope>
    <source>
        <strain evidence="9 10">ZF39</strain>
    </source>
</reference>
<dbReference type="InterPro" id="IPR005790">
    <property type="entry name" value="DNA_polIII_delta"/>
</dbReference>
<keyword evidence="2 9" id="KW-0808">Transferase</keyword>
<evidence type="ECO:0000256" key="7">
    <source>
        <dbReference type="ARBA" id="ARBA00049244"/>
    </source>
</evidence>
<evidence type="ECO:0000313" key="9">
    <source>
        <dbReference type="EMBL" id="XAN07084.1"/>
    </source>
</evidence>
<dbReference type="Gene3D" id="3.40.50.300">
    <property type="entry name" value="P-loop containing nucleotide triphosphate hydrolases"/>
    <property type="match status" value="1"/>
</dbReference>
<keyword evidence="3 9" id="KW-0548">Nucleotidyltransferase</keyword>
<protein>
    <recommendedName>
        <fullName evidence="1">DNA-directed DNA polymerase</fullName>
        <ecNumber evidence="1">2.7.7.7</ecNumber>
    </recommendedName>
</protein>
<dbReference type="InterPro" id="IPR048466">
    <property type="entry name" value="DNA_pol3_delta-like_C"/>
</dbReference>
<dbReference type="SUPFAM" id="SSF52540">
    <property type="entry name" value="P-loop containing nucleoside triphosphate hydrolases"/>
    <property type="match status" value="1"/>
</dbReference>
<evidence type="ECO:0000259" key="8">
    <source>
        <dbReference type="Pfam" id="PF21694"/>
    </source>
</evidence>
<dbReference type="Pfam" id="PF21694">
    <property type="entry name" value="DNA_pol3_delta_C"/>
    <property type="match status" value="1"/>
</dbReference>
<dbReference type="GO" id="GO:0003887">
    <property type="term" value="F:DNA-directed DNA polymerase activity"/>
    <property type="evidence" value="ECO:0007669"/>
    <property type="project" value="UniProtKB-EC"/>
</dbReference>
<evidence type="ECO:0000256" key="3">
    <source>
        <dbReference type="ARBA" id="ARBA00022695"/>
    </source>
</evidence>
<keyword evidence="5" id="KW-0239">DNA-directed DNA polymerase</keyword>
<dbReference type="InterPro" id="IPR008921">
    <property type="entry name" value="DNA_pol3_clamp-load_cplx_C"/>
</dbReference>
<dbReference type="RefSeq" id="WP_425308537.1">
    <property type="nucleotide sequence ID" value="NZ_CP154795.1"/>
</dbReference>
<evidence type="ECO:0000313" key="10">
    <source>
        <dbReference type="Proteomes" id="UP001442841"/>
    </source>
</evidence>
<dbReference type="Gene3D" id="1.10.8.60">
    <property type="match status" value="1"/>
</dbReference>
<keyword evidence="10" id="KW-1185">Reference proteome</keyword>
<dbReference type="EMBL" id="CP154795">
    <property type="protein sequence ID" value="XAN07084.1"/>
    <property type="molecule type" value="Genomic_DNA"/>
</dbReference>
<evidence type="ECO:0000256" key="5">
    <source>
        <dbReference type="ARBA" id="ARBA00022932"/>
    </source>
</evidence>
<dbReference type="Proteomes" id="UP001442841">
    <property type="component" value="Chromosome"/>
</dbReference>
<dbReference type="Gene3D" id="1.20.272.10">
    <property type="match status" value="1"/>
</dbReference>
<evidence type="ECO:0000256" key="6">
    <source>
        <dbReference type="ARBA" id="ARBA00034754"/>
    </source>
</evidence>
<comment type="similarity">
    <text evidence="6">Belongs to the DNA polymerase HolA subunit family.</text>
</comment>
<sequence>MAAAADPFGRVTLVTGPESLLAERAVERAVLAATKSRPDAEIHDVEAVRLEPARLAEMTGASLFATSAVAIIRDLANLPAELHDPVLTLAKDPQPDVALVLVHGGGQKGRGLVDKIKKTKPEVIDCPVPKPSELAGFVVAETKRLRCRMSSDAVKFLIDAVGHDLRALVGAVSQLVADRIDDGEINSEMVKRYFGGRAEVSSFNVADAVLSGHTVEALEQLRWALSTGVPPVLVTSALAGSLRGLGRLQANRSGMGDNDLAREVGVPPWKLRSMRAQLRGWDARGLASAIGHVALADADVKGAADGPEYALERCLLAIASCRRPA</sequence>
<organism evidence="9 10">
    <name type="scientific">Ammonicoccus fulvus</name>
    <dbReference type="NCBI Taxonomy" id="3138240"/>
    <lineage>
        <taxon>Bacteria</taxon>
        <taxon>Bacillati</taxon>
        <taxon>Actinomycetota</taxon>
        <taxon>Actinomycetes</taxon>
        <taxon>Propionibacteriales</taxon>
        <taxon>Propionibacteriaceae</taxon>
        <taxon>Ammonicoccus</taxon>
    </lineage>
</organism>
<dbReference type="InterPro" id="IPR027417">
    <property type="entry name" value="P-loop_NTPase"/>
</dbReference>
<evidence type="ECO:0000256" key="1">
    <source>
        <dbReference type="ARBA" id="ARBA00012417"/>
    </source>
</evidence>
<proteinExistence type="inferred from homology"/>
<dbReference type="EC" id="2.7.7.7" evidence="1"/>
<accession>A0ABZ3FQQ6</accession>
<dbReference type="NCBIfam" id="TIGR01128">
    <property type="entry name" value="holA"/>
    <property type="match status" value="1"/>
</dbReference>
<keyword evidence="4" id="KW-0235">DNA replication</keyword>
<dbReference type="PANTHER" id="PTHR34388">
    <property type="entry name" value="DNA POLYMERASE III SUBUNIT DELTA"/>
    <property type="match status" value="1"/>
</dbReference>